<proteinExistence type="predicted"/>
<sequence>MKCDMKNTKTKMNFIAIYGAIYLVISLVTFILTFSLSQQLLDPFYPTFVSSKPGYIISFSNICLLVSTILTVLSHYKMVIWKSQINALLIVGSTFCFCFSSTTFSMVYGSSTIYETESKNIYHNSILFCKTDQILCDQFKQTIGDIGMKNNELQHLADQYTKSRTINASKNLMIYSMVWLIFQILSIYIVFGDDTRNVLEGTQKEDEIEIDVVFDKNIDLPLEIENKDT</sequence>
<dbReference type="GeneID" id="94833363"/>
<keyword evidence="1" id="KW-1133">Transmembrane helix</keyword>
<evidence type="ECO:0000313" key="2">
    <source>
        <dbReference type="EMBL" id="OHT13885.1"/>
    </source>
</evidence>
<feature type="transmembrane region" description="Helical" evidence="1">
    <location>
        <begin position="85"/>
        <end position="108"/>
    </location>
</feature>
<accession>A0A1J4KWH5</accession>
<feature type="transmembrane region" description="Helical" evidence="1">
    <location>
        <begin position="12"/>
        <end position="34"/>
    </location>
</feature>
<name>A0A1J4KWH5_9EUKA</name>
<dbReference type="AlphaFoldDB" id="A0A1J4KWH5"/>
<organism evidence="2 3">
    <name type="scientific">Tritrichomonas foetus</name>
    <dbReference type="NCBI Taxonomy" id="1144522"/>
    <lineage>
        <taxon>Eukaryota</taxon>
        <taxon>Metamonada</taxon>
        <taxon>Parabasalia</taxon>
        <taxon>Tritrichomonadida</taxon>
        <taxon>Tritrichomonadidae</taxon>
        <taxon>Tritrichomonas</taxon>
    </lineage>
</organism>
<dbReference type="RefSeq" id="XP_068367021.1">
    <property type="nucleotide sequence ID" value="XM_068498659.1"/>
</dbReference>
<comment type="caution">
    <text evidence="2">The sequence shown here is derived from an EMBL/GenBank/DDBJ whole genome shotgun (WGS) entry which is preliminary data.</text>
</comment>
<evidence type="ECO:0000313" key="3">
    <source>
        <dbReference type="Proteomes" id="UP000179807"/>
    </source>
</evidence>
<evidence type="ECO:0000256" key="1">
    <source>
        <dbReference type="SAM" id="Phobius"/>
    </source>
</evidence>
<keyword evidence="1" id="KW-0812">Transmembrane</keyword>
<gene>
    <name evidence="2" type="ORF">TRFO_15917</name>
</gene>
<feature type="transmembrane region" description="Helical" evidence="1">
    <location>
        <begin position="54"/>
        <end position="73"/>
    </location>
</feature>
<dbReference type="EMBL" id="MLAK01000461">
    <property type="protein sequence ID" value="OHT13885.1"/>
    <property type="molecule type" value="Genomic_DNA"/>
</dbReference>
<reference evidence="2" key="1">
    <citation type="submission" date="2016-10" db="EMBL/GenBank/DDBJ databases">
        <authorList>
            <person name="Benchimol M."/>
            <person name="Almeida L.G."/>
            <person name="Vasconcelos A.T."/>
            <person name="Perreira-Neves A."/>
            <person name="Rosa I.A."/>
            <person name="Tasca T."/>
            <person name="Bogo M.R."/>
            <person name="de Souza W."/>
        </authorList>
    </citation>
    <scope>NUCLEOTIDE SEQUENCE [LARGE SCALE GENOMIC DNA]</scope>
    <source>
        <strain evidence="2">K</strain>
    </source>
</reference>
<keyword evidence="1" id="KW-0472">Membrane</keyword>
<feature type="transmembrane region" description="Helical" evidence="1">
    <location>
        <begin position="172"/>
        <end position="191"/>
    </location>
</feature>
<protein>
    <submittedName>
        <fullName evidence="2">Uncharacterized protein</fullName>
    </submittedName>
</protein>
<dbReference type="VEuPathDB" id="TrichDB:TRFO_15917"/>
<dbReference type="Proteomes" id="UP000179807">
    <property type="component" value="Unassembled WGS sequence"/>
</dbReference>
<keyword evidence="3" id="KW-1185">Reference proteome</keyword>